<keyword evidence="3" id="KW-1003">Cell membrane</keyword>
<dbReference type="AlphaFoldDB" id="I4EH51"/>
<gene>
    <name evidence="12" type="ORF">NITHO_3000007</name>
</gene>
<evidence type="ECO:0000259" key="11">
    <source>
        <dbReference type="PROSITE" id="PS50929"/>
    </source>
</evidence>
<comment type="subcellular location">
    <subcellularLocation>
        <location evidence="1">Cell membrane</location>
        <topology evidence="1">Multi-pass membrane protein</topology>
    </subcellularLocation>
</comment>
<protein>
    <submittedName>
        <fullName evidence="12">ABC transporter related</fullName>
    </submittedName>
</protein>
<evidence type="ECO:0000256" key="3">
    <source>
        <dbReference type="ARBA" id="ARBA00022475"/>
    </source>
</evidence>
<dbReference type="GO" id="GO:0005886">
    <property type="term" value="C:plasma membrane"/>
    <property type="evidence" value="ECO:0007669"/>
    <property type="project" value="UniProtKB-SubCell"/>
</dbReference>
<evidence type="ECO:0000256" key="5">
    <source>
        <dbReference type="ARBA" id="ARBA00022741"/>
    </source>
</evidence>
<keyword evidence="8 9" id="KW-0472">Membrane</keyword>
<dbReference type="InterPro" id="IPR036640">
    <property type="entry name" value="ABC1_TM_sf"/>
</dbReference>
<dbReference type="Pfam" id="PF00664">
    <property type="entry name" value="ABC_membrane"/>
    <property type="match status" value="1"/>
</dbReference>
<feature type="domain" description="ABC transporter" evidence="10">
    <location>
        <begin position="344"/>
        <end position="579"/>
    </location>
</feature>
<dbReference type="CDD" id="cd18564">
    <property type="entry name" value="ABC_6TM_exporter_like"/>
    <property type="match status" value="1"/>
</dbReference>
<dbReference type="InterPro" id="IPR003593">
    <property type="entry name" value="AAA+_ATPase"/>
</dbReference>
<dbReference type="GO" id="GO:0005524">
    <property type="term" value="F:ATP binding"/>
    <property type="evidence" value="ECO:0007669"/>
    <property type="project" value="UniProtKB-KW"/>
</dbReference>
<dbReference type="InterPro" id="IPR003439">
    <property type="entry name" value="ABC_transporter-like_ATP-bd"/>
</dbReference>
<dbReference type="SMART" id="SM00382">
    <property type="entry name" value="AAA"/>
    <property type="match status" value="1"/>
</dbReference>
<evidence type="ECO:0000256" key="1">
    <source>
        <dbReference type="ARBA" id="ARBA00004651"/>
    </source>
</evidence>
<feature type="transmembrane region" description="Helical" evidence="9">
    <location>
        <begin position="169"/>
        <end position="189"/>
    </location>
</feature>
<dbReference type="Gene3D" id="3.40.50.300">
    <property type="entry name" value="P-loop containing nucleotide triphosphate hydrolases"/>
    <property type="match status" value="1"/>
</dbReference>
<dbReference type="InterPro" id="IPR039421">
    <property type="entry name" value="Type_1_exporter"/>
</dbReference>
<evidence type="ECO:0000313" key="12">
    <source>
        <dbReference type="EMBL" id="CCF84013.1"/>
    </source>
</evidence>
<dbReference type="SUPFAM" id="SSF90123">
    <property type="entry name" value="ABC transporter transmembrane region"/>
    <property type="match status" value="1"/>
</dbReference>
<feature type="transmembrane region" description="Helical" evidence="9">
    <location>
        <begin position="60"/>
        <end position="84"/>
    </location>
</feature>
<dbReference type="SUPFAM" id="SSF52540">
    <property type="entry name" value="P-loop containing nucleoside triphosphate hydrolases"/>
    <property type="match status" value="1"/>
</dbReference>
<dbReference type="EMBL" id="CAGS01000225">
    <property type="protein sequence ID" value="CCF84013.1"/>
    <property type="molecule type" value="Genomic_DNA"/>
</dbReference>
<organism evidence="12 13">
    <name type="scientific">Nitrolancea hollandica Lb</name>
    <dbReference type="NCBI Taxonomy" id="1129897"/>
    <lineage>
        <taxon>Bacteria</taxon>
        <taxon>Pseudomonadati</taxon>
        <taxon>Thermomicrobiota</taxon>
        <taxon>Thermomicrobia</taxon>
        <taxon>Sphaerobacterales</taxon>
        <taxon>Sphaerobacterineae</taxon>
        <taxon>Sphaerobacteraceae</taxon>
        <taxon>Nitrolancea</taxon>
    </lineage>
</organism>
<evidence type="ECO:0000256" key="4">
    <source>
        <dbReference type="ARBA" id="ARBA00022692"/>
    </source>
</evidence>
<reference evidence="12 13" key="1">
    <citation type="journal article" date="2012" name="ISME J.">
        <title>Nitrification expanded: discovery, physiology and genomics of a nitrite-oxidizing bacterium from the phylum Chloroflexi.</title>
        <authorList>
            <person name="Sorokin D.Y."/>
            <person name="Lucker S."/>
            <person name="Vejmelkova D."/>
            <person name="Kostrikina N.A."/>
            <person name="Kleerebezem R."/>
            <person name="Rijpstra W.I."/>
            <person name="Damste J.S."/>
            <person name="Le Paslier D."/>
            <person name="Muyzer G."/>
            <person name="Wagner M."/>
            <person name="van Loosdrecht M.C."/>
            <person name="Daims H."/>
        </authorList>
    </citation>
    <scope>NUCLEOTIDE SEQUENCE [LARGE SCALE GENOMIC DNA]</scope>
    <source>
        <strain evidence="13">none</strain>
    </source>
</reference>
<dbReference type="GO" id="GO:0015421">
    <property type="term" value="F:ABC-type oligopeptide transporter activity"/>
    <property type="evidence" value="ECO:0007669"/>
    <property type="project" value="TreeGrafter"/>
</dbReference>
<sequence>MAAAPMVPVREVVRRFWPYTKPYRRWLWVMLLLVALAPAIDTVTLWLFKVLIDDVLVPRNYGLFIWVAAAYFGLTVVGGLVSFGDDYLTAWVGERFLLALRTSFFRHIQSLSLDFFERRKLGDILSRLTGDISSIEELVLTGVTSALSSILRLVFFTGALFYINWQLALLALIVAPPFWLLARRFAFLIKQATREQRRRSGSISSVAEESLANIALVQAYNRQEQEAERFHRENLGNFRAEMASAKIGALFTPVIEILQLAGILIVVAAGVWELSHGWLTIGGLLVFIAFMTQLYEPVRGLSRLASSAFAASAGAERIIEFLDQRPSVTDPEFPAEIERARGAITFDAVSFRYPGAGPETLSQVSFQVNPGETLALVGASGAGKTTITKLMLRFYDPLAGRILIDDCDIRDLRVNDLRENIGVLFQEMLVVDGTIRDNIAFGRPDASEAEIIHAAQAADAHGFIMSLPEGYDTPIGERGRTLSGGQVQRLAIARAMIRDAPILILDEPTTGLDAESGERILEPLRRLIGGRTTIVISHNLLTVREATAIAVLERGRIVEYGTHQELMARDGAYARLYRLHLGNVRTNGRNGRRSIARQVIGA</sequence>
<dbReference type="InterPro" id="IPR011527">
    <property type="entry name" value="ABC1_TM_dom"/>
</dbReference>
<feature type="domain" description="ABC transmembrane type-1" evidence="11">
    <location>
        <begin position="28"/>
        <end position="307"/>
    </location>
</feature>
<dbReference type="Proteomes" id="UP000004221">
    <property type="component" value="Unassembled WGS sequence"/>
</dbReference>
<evidence type="ECO:0000313" key="13">
    <source>
        <dbReference type="Proteomes" id="UP000004221"/>
    </source>
</evidence>
<evidence type="ECO:0000256" key="9">
    <source>
        <dbReference type="SAM" id="Phobius"/>
    </source>
</evidence>
<dbReference type="PANTHER" id="PTHR43394:SF1">
    <property type="entry name" value="ATP-BINDING CASSETTE SUB-FAMILY B MEMBER 10, MITOCHONDRIAL"/>
    <property type="match status" value="1"/>
</dbReference>
<keyword evidence="7 9" id="KW-1133">Transmembrane helix</keyword>
<keyword evidence="5" id="KW-0547">Nucleotide-binding</keyword>
<dbReference type="FunFam" id="3.40.50.300:FF:000221">
    <property type="entry name" value="Multidrug ABC transporter ATP-binding protein"/>
    <property type="match status" value="1"/>
</dbReference>
<proteinExistence type="predicted"/>
<feature type="transmembrane region" description="Helical" evidence="9">
    <location>
        <begin position="26"/>
        <end position="48"/>
    </location>
</feature>
<keyword evidence="2" id="KW-0813">Transport</keyword>
<dbReference type="Pfam" id="PF00005">
    <property type="entry name" value="ABC_tran"/>
    <property type="match status" value="1"/>
</dbReference>
<dbReference type="GO" id="GO:0016887">
    <property type="term" value="F:ATP hydrolysis activity"/>
    <property type="evidence" value="ECO:0007669"/>
    <property type="project" value="InterPro"/>
</dbReference>
<dbReference type="PROSITE" id="PS50893">
    <property type="entry name" value="ABC_TRANSPORTER_2"/>
    <property type="match status" value="1"/>
</dbReference>
<keyword evidence="6" id="KW-0067">ATP-binding</keyword>
<evidence type="ECO:0000256" key="2">
    <source>
        <dbReference type="ARBA" id="ARBA00022448"/>
    </source>
</evidence>
<keyword evidence="13" id="KW-1185">Reference proteome</keyword>
<dbReference type="PROSITE" id="PS50929">
    <property type="entry name" value="ABC_TM1F"/>
    <property type="match status" value="1"/>
</dbReference>
<feature type="transmembrane region" description="Helical" evidence="9">
    <location>
        <begin position="247"/>
        <end position="272"/>
    </location>
</feature>
<evidence type="ECO:0000256" key="7">
    <source>
        <dbReference type="ARBA" id="ARBA00022989"/>
    </source>
</evidence>
<evidence type="ECO:0000256" key="6">
    <source>
        <dbReference type="ARBA" id="ARBA00022840"/>
    </source>
</evidence>
<evidence type="ECO:0000256" key="8">
    <source>
        <dbReference type="ARBA" id="ARBA00023136"/>
    </source>
</evidence>
<comment type="caution">
    <text evidence="12">The sequence shown here is derived from an EMBL/GenBank/DDBJ whole genome shotgun (WGS) entry which is preliminary data.</text>
</comment>
<dbReference type="InterPro" id="IPR027417">
    <property type="entry name" value="P-loop_NTPase"/>
</dbReference>
<keyword evidence="4 9" id="KW-0812">Transmembrane</keyword>
<name>I4EH51_9BACT</name>
<feature type="transmembrane region" description="Helical" evidence="9">
    <location>
        <begin position="278"/>
        <end position="295"/>
    </location>
</feature>
<accession>I4EH51</accession>
<dbReference type="Gene3D" id="1.20.1560.10">
    <property type="entry name" value="ABC transporter type 1, transmembrane domain"/>
    <property type="match status" value="1"/>
</dbReference>
<evidence type="ECO:0000259" key="10">
    <source>
        <dbReference type="PROSITE" id="PS50893"/>
    </source>
</evidence>
<dbReference type="PANTHER" id="PTHR43394">
    <property type="entry name" value="ATP-DEPENDENT PERMEASE MDL1, MITOCHONDRIAL"/>
    <property type="match status" value="1"/>
</dbReference>